<dbReference type="GO" id="GO:0005524">
    <property type="term" value="F:ATP binding"/>
    <property type="evidence" value="ECO:0007669"/>
    <property type="project" value="InterPro"/>
</dbReference>
<proteinExistence type="predicted"/>
<dbReference type="AlphaFoldDB" id="A0A8H4VAE6"/>
<organism evidence="3 4">
    <name type="scientific">Ophiocordyceps camponoti-floridani</name>
    <dbReference type="NCBI Taxonomy" id="2030778"/>
    <lineage>
        <taxon>Eukaryota</taxon>
        <taxon>Fungi</taxon>
        <taxon>Dikarya</taxon>
        <taxon>Ascomycota</taxon>
        <taxon>Pezizomycotina</taxon>
        <taxon>Sordariomycetes</taxon>
        <taxon>Hypocreomycetidae</taxon>
        <taxon>Hypocreales</taxon>
        <taxon>Ophiocordycipitaceae</taxon>
        <taxon>Ophiocordyceps</taxon>
    </lineage>
</organism>
<dbReference type="Gene3D" id="3.30.428.70">
    <property type="match status" value="1"/>
</dbReference>
<name>A0A8H4VAE6_9HYPO</name>
<feature type="domain" description="Ap4A phosphorylase 1/2 N-terminal" evidence="2">
    <location>
        <begin position="32"/>
        <end position="162"/>
    </location>
</feature>
<dbReference type="InterPro" id="IPR043171">
    <property type="entry name" value="Ap4A_phos1/2-like"/>
</dbReference>
<dbReference type="OrthoDB" id="10267950at2759"/>
<dbReference type="Pfam" id="PF09830">
    <property type="entry name" value="ATP_transf"/>
    <property type="match status" value="1"/>
</dbReference>
<evidence type="ECO:0000313" key="4">
    <source>
        <dbReference type="Proteomes" id="UP000562929"/>
    </source>
</evidence>
<reference evidence="3 4" key="1">
    <citation type="journal article" date="2020" name="G3 (Bethesda)">
        <title>Genetic Underpinnings of Host Manipulation by Ophiocordyceps as Revealed by Comparative Transcriptomics.</title>
        <authorList>
            <person name="Will I."/>
            <person name="Das B."/>
            <person name="Trinh T."/>
            <person name="Brachmann A."/>
            <person name="Ohm R.A."/>
            <person name="de Bekker C."/>
        </authorList>
    </citation>
    <scope>NUCLEOTIDE SEQUENCE [LARGE SCALE GENOMIC DNA]</scope>
    <source>
        <strain evidence="3 4">EC05</strain>
    </source>
</reference>
<dbReference type="InterPro" id="IPR045759">
    <property type="entry name" value="Ap4A_phos1/2_N"/>
</dbReference>
<dbReference type="PANTHER" id="PTHR38420:SF3">
    <property type="entry name" value="5',5'''-P-1,P-4-TETRAPHOSPHATE PHOSPHORYLASE 2"/>
    <property type="match status" value="1"/>
</dbReference>
<dbReference type="Pfam" id="PF19327">
    <property type="entry name" value="Ap4A_phos_N"/>
    <property type="match status" value="1"/>
</dbReference>
<dbReference type="InterPro" id="IPR036265">
    <property type="entry name" value="HIT-like_sf"/>
</dbReference>
<dbReference type="EMBL" id="JAACLJ010000009">
    <property type="protein sequence ID" value="KAF4580833.1"/>
    <property type="molecule type" value="Genomic_DNA"/>
</dbReference>
<dbReference type="GO" id="GO:0009117">
    <property type="term" value="P:nucleotide metabolic process"/>
    <property type="evidence" value="ECO:0007669"/>
    <property type="project" value="InterPro"/>
</dbReference>
<dbReference type="InterPro" id="IPR019200">
    <property type="entry name" value="ATP_adenylylTrfase_C"/>
</dbReference>
<dbReference type="InterPro" id="IPR009163">
    <property type="entry name" value="Ap4A_phos1/2"/>
</dbReference>
<gene>
    <name evidence="3" type="ORF">GQ602_006970</name>
</gene>
<dbReference type="SUPFAM" id="SSF54197">
    <property type="entry name" value="HIT-like"/>
    <property type="match status" value="1"/>
</dbReference>
<evidence type="ECO:0000259" key="2">
    <source>
        <dbReference type="Pfam" id="PF19327"/>
    </source>
</evidence>
<evidence type="ECO:0000259" key="1">
    <source>
        <dbReference type="Pfam" id="PF09830"/>
    </source>
</evidence>
<dbReference type="GO" id="GO:0003877">
    <property type="term" value="F:ATP:ADP adenylyltransferase activity"/>
    <property type="evidence" value="ECO:0007669"/>
    <property type="project" value="InterPro"/>
</dbReference>
<feature type="domain" description="ATP adenylyltransferase C-terminal" evidence="1">
    <location>
        <begin position="188"/>
        <end position="301"/>
    </location>
</feature>
<evidence type="ECO:0000313" key="3">
    <source>
        <dbReference type="EMBL" id="KAF4580833.1"/>
    </source>
</evidence>
<protein>
    <submittedName>
        <fullName evidence="3">5',5'''-P-1,P-4-tetraphosphate phosphorylase 2</fullName>
    </submittedName>
</protein>
<keyword evidence="4" id="KW-1185">Reference proteome</keyword>
<accession>A0A8H4VAE6</accession>
<sequence>MSRAIKAPQGLPELVDFTFRNCRAGQDVIHHSSTVGLFQAGPIPFQIRFCPALAKKPKPVKESSRPVDPFASPPERLCLGDVGPGHYLVLNKFPVLDGHFILATKQFEPQGSLLDVGDLEAALACVKAYEHIDGGLFVFFNSGEHSGASQPHRHLQMLPMKSMRLDQDGDEKMTSWEPLITLPSLLESAPFVTFSQDIKPDSSPGKVRASYLSLYRRACNSLGIDAEEQTEGEARISYNLGLTAERLVVCPRRAEGDEMGMLSLNGTVLAGTALVKSEEAWRALAEGPELLEGVLRKIGVERGRS</sequence>
<dbReference type="PANTHER" id="PTHR38420">
    <property type="entry name" value="AP-4-A PHOSPHORYLASE II"/>
    <property type="match status" value="1"/>
</dbReference>
<comment type="caution">
    <text evidence="3">The sequence shown here is derived from an EMBL/GenBank/DDBJ whole genome shotgun (WGS) entry which is preliminary data.</text>
</comment>
<dbReference type="Proteomes" id="UP000562929">
    <property type="component" value="Unassembled WGS sequence"/>
</dbReference>